<name>A0A6J5LV95_9CAUD</name>
<sequence>MPAIPPPYTQIRQPDLVQPQAIGMAGASLRELAQTSAQVGQAMVQMKIQQQEANDTTWLSEATARAEKDLITQFDDFTKTNAEKPENTAELFQKQTNDLFGQIATEAPSARARMAFQRQAQNMSGQAFDNAFKWQNTQMAKNFANRLDNVQADLATVAMRTQDPGKLADLYKQVDAATVAGSTFIDPGELEKLNRNMKASVAQGFLEKSVSTNPGSTMRLIDSKQFDGILDPDKQMAYRRSAHAEIKRQEAEARQRQYMERASAMEDVKGALEALQNGQAVDVSQINFGALPDNKRDLYRQAVADAQEFSGVYNQVRFDSPADMMSAINAEREKLTTTPPGEYRQASKQLGMLERAAAQRTQQLNSDPFSYVSQAPAVQELADQLAAAPAEQQPALQQRFNATMAAEQRRLGVPYQNVSLLPKVQAEALVSTLSGPTTSDQVVGTIQTLQRQYGEYYPYVQQQLAKAGLPTHLEVVAARAPAKPIVGQKLLQAVENQKALKEMVPTATENEIQSTINQAMQPLAQTLRQNPNGTTKLGSYASTAKLLAMQYVADGADASDAATRAANEVVLDEYTFENTYRVPSRLAAYQGDIRTAANRLMADTIKRNQFDVPKVGTQGMDMEVARRLSAEDLRGQAYWITTADDQGLMLYHPQRGPVTYQRQPITVSFDDLARMQEDERKKQQERIDRLRERNPLGIMG</sequence>
<accession>A0A6J5LV95</accession>
<evidence type="ECO:0000313" key="1">
    <source>
        <dbReference type="EMBL" id="CAB4136936.1"/>
    </source>
</evidence>
<reference evidence="1" key="1">
    <citation type="submission" date="2020-04" db="EMBL/GenBank/DDBJ databases">
        <authorList>
            <person name="Chiriac C."/>
            <person name="Salcher M."/>
            <person name="Ghai R."/>
            <person name="Kavagutti S V."/>
        </authorList>
    </citation>
    <scope>NUCLEOTIDE SEQUENCE</scope>
</reference>
<dbReference type="EMBL" id="LR796327">
    <property type="protein sequence ID" value="CAB4136936.1"/>
    <property type="molecule type" value="Genomic_DNA"/>
</dbReference>
<protein>
    <submittedName>
        <fullName evidence="1">Uncharacterized protein</fullName>
    </submittedName>
</protein>
<gene>
    <name evidence="1" type="ORF">UFOVP315_7</name>
</gene>
<proteinExistence type="predicted"/>
<organism evidence="1">
    <name type="scientific">uncultured Caudovirales phage</name>
    <dbReference type="NCBI Taxonomy" id="2100421"/>
    <lineage>
        <taxon>Viruses</taxon>
        <taxon>Duplodnaviria</taxon>
        <taxon>Heunggongvirae</taxon>
        <taxon>Uroviricota</taxon>
        <taxon>Caudoviricetes</taxon>
        <taxon>Peduoviridae</taxon>
        <taxon>Maltschvirus</taxon>
        <taxon>Maltschvirus maltsch</taxon>
    </lineage>
</organism>